<protein>
    <recommendedName>
        <fullName evidence="3">Uracil DNA glycosylase superfamily protein</fullName>
    </recommendedName>
</protein>
<evidence type="ECO:0000313" key="1">
    <source>
        <dbReference type="EMBL" id="STP27996.1"/>
    </source>
</evidence>
<gene>
    <name evidence="1" type="ORF">NCTC8129_00108</name>
</gene>
<organism evidence="1 2">
    <name type="scientific">Enterococcus durans</name>
    <dbReference type="NCBI Taxonomy" id="53345"/>
    <lineage>
        <taxon>Bacteria</taxon>
        <taxon>Bacillati</taxon>
        <taxon>Bacillota</taxon>
        <taxon>Bacilli</taxon>
        <taxon>Lactobacillales</taxon>
        <taxon>Enterococcaceae</taxon>
        <taxon>Enterococcus</taxon>
    </lineage>
</organism>
<name>A0A377KG17_9ENTE</name>
<accession>A0A377KG17</accession>
<proteinExistence type="predicted"/>
<reference evidence="1 2" key="1">
    <citation type="submission" date="2018-06" db="EMBL/GenBank/DDBJ databases">
        <authorList>
            <consortium name="Pathogen Informatics"/>
            <person name="Doyle S."/>
        </authorList>
    </citation>
    <scope>NUCLEOTIDE SEQUENCE [LARGE SCALE GENOMIC DNA]</scope>
    <source>
        <strain evidence="1 2">NCTC8129</strain>
    </source>
</reference>
<dbReference type="AlphaFoldDB" id="A0A377KG17"/>
<evidence type="ECO:0008006" key="3">
    <source>
        <dbReference type="Google" id="ProtNLM"/>
    </source>
</evidence>
<evidence type="ECO:0000313" key="2">
    <source>
        <dbReference type="Proteomes" id="UP000254070"/>
    </source>
</evidence>
<dbReference type="RefSeq" id="WP_115234484.1">
    <property type="nucleotide sequence ID" value="NZ_UGIF01000002.1"/>
</dbReference>
<dbReference type="EMBL" id="UGIF01000002">
    <property type="protein sequence ID" value="STP27996.1"/>
    <property type="molecule type" value="Genomic_DNA"/>
</dbReference>
<dbReference type="Proteomes" id="UP000254070">
    <property type="component" value="Unassembled WGS sequence"/>
</dbReference>
<sequence>MEKINESKVSVCKEKGESYFLETLSLKQQEDKLFSEWEKEECLKGYYGINQDGLADESSYLQSLPKIAFILKEAYGKENFDMRPYYYDGTHAGSKTWRTAPLWIAGISKIYEENKSTIAQIKTEKRNMGWKEFNQEYIRKVAILNLNKQCTTNGKLTDRKYFQSGIDNKKFINKQIEIYNPEIIICGGTFYPFYDRIYDYKNFDTKYESANQNKQYAEGYKDKKGRLIINTFHPGAIKKEEPWYDSIMEIVERFKSEGLFAK</sequence>